<keyword evidence="3" id="KW-1185">Reference proteome</keyword>
<dbReference type="InterPro" id="IPR036134">
    <property type="entry name" value="Crypto/Photolyase_FAD-like_sf"/>
</dbReference>
<sequence>MRPRGLEARRPRTGGRYGRGVTRQRILFGEQLGPMFDDDEEPILLVESLAAFRKRPTHRAKAHLYLSAIRHRAAELGDRAELVRADTFREVLTGRDLVAVDPTSYGARRLVRSVGAEVLPSRGFVTSEADFAGWVRGRTDASLVMDNFYRWVREREGILMTRGGKPVGGRFSYDVDNRQPPPKKAETLGLPEPWWPEEDEIDEQVRADLDRWEREGVVHFLGADGPRRFAATHGEAQEALRWFVRDRLPDFGRWEDATLSGDWTMAHSLLSLPMNLGLIDPREVVDAALDAYADGSVPLNSVEGFVRQIVGWRDWMWHLYWHLGEDYVHRNALGATNPVPDAFWELDAAAIEANCLSSVIAGVHEHGWAHHIQRLMMLGNFALERGFDPAETSEWFIGAFVDGTPWVMPTNVVGMSLHADGGVVATKPYASGGAYIDRMTDYCGGCRFDPKVRVGEDACPFTAGYWAFLEKHRERFAANRRMAQPLAGLGRLKDLDEVVAQEATRTRW</sequence>
<dbReference type="InterPro" id="IPR014729">
    <property type="entry name" value="Rossmann-like_a/b/a_fold"/>
</dbReference>
<dbReference type="Gene3D" id="1.10.579.10">
    <property type="entry name" value="DNA Cyclobutane Dipyrimidine Photolyase, subunit A, domain 3"/>
    <property type="match status" value="1"/>
</dbReference>
<evidence type="ECO:0000256" key="1">
    <source>
        <dbReference type="SAM" id="MobiDB-lite"/>
    </source>
</evidence>
<dbReference type="InterPro" id="IPR052551">
    <property type="entry name" value="UV-DNA_repair_photolyase"/>
</dbReference>
<dbReference type="PANTHER" id="PTHR38657:SF1">
    <property type="entry name" value="SLR1343 PROTEIN"/>
    <property type="match status" value="1"/>
</dbReference>
<dbReference type="Proteomes" id="UP001500121">
    <property type="component" value="Unassembled WGS sequence"/>
</dbReference>
<dbReference type="Gene3D" id="1.25.40.80">
    <property type="match status" value="1"/>
</dbReference>
<dbReference type="InterPro" id="IPR007357">
    <property type="entry name" value="PhrB-like"/>
</dbReference>
<dbReference type="EMBL" id="BAABLP010000002">
    <property type="protein sequence ID" value="GAA4740591.1"/>
    <property type="molecule type" value="Genomic_DNA"/>
</dbReference>
<reference evidence="3" key="1">
    <citation type="journal article" date="2019" name="Int. J. Syst. Evol. Microbiol.">
        <title>The Global Catalogue of Microorganisms (GCM) 10K type strain sequencing project: providing services to taxonomists for standard genome sequencing and annotation.</title>
        <authorList>
            <consortium name="The Broad Institute Genomics Platform"/>
            <consortium name="The Broad Institute Genome Sequencing Center for Infectious Disease"/>
            <person name="Wu L."/>
            <person name="Ma J."/>
        </authorList>
    </citation>
    <scope>NUCLEOTIDE SEQUENCE [LARGE SCALE GENOMIC DNA]</scope>
    <source>
        <strain evidence="3">JCM 19015</strain>
    </source>
</reference>
<protein>
    <submittedName>
        <fullName evidence="2">Cryptochrome/photolyase family protein</fullName>
    </submittedName>
</protein>
<comment type="caution">
    <text evidence="2">The sequence shown here is derived from an EMBL/GenBank/DDBJ whole genome shotgun (WGS) entry which is preliminary data.</text>
</comment>
<dbReference type="SUPFAM" id="SSF48173">
    <property type="entry name" value="Cryptochrome/photolyase FAD-binding domain"/>
    <property type="match status" value="1"/>
</dbReference>
<proteinExistence type="predicted"/>
<accession>A0ABP8YYR2</accession>
<dbReference type="PANTHER" id="PTHR38657">
    <property type="entry name" value="SLR1343 PROTEIN"/>
    <property type="match status" value="1"/>
</dbReference>
<dbReference type="Gene3D" id="1.10.10.1710">
    <property type="entry name" value="Deoxyribodipyrimidine photolyase-related"/>
    <property type="match status" value="1"/>
</dbReference>
<name>A0ABP8YYR2_9MICO</name>
<evidence type="ECO:0000313" key="2">
    <source>
        <dbReference type="EMBL" id="GAA4740591.1"/>
    </source>
</evidence>
<evidence type="ECO:0000313" key="3">
    <source>
        <dbReference type="Proteomes" id="UP001500121"/>
    </source>
</evidence>
<dbReference type="Gene3D" id="3.40.50.620">
    <property type="entry name" value="HUPs"/>
    <property type="match status" value="1"/>
</dbReference>
<feature type="region of interest" description="Disordered" evidence="1">
    <location>
        <begin position="171"/>
        <end position="194"/>
    </location>
</feature>
<dbReference type="Pfam" id="PF04244">
    <property type="entry name" value="DPRP"/>
    <property type="match status" value="1"/>
</dbReference>
<gene>
    <name evidence="2" type="ORF">GCM10025783_09440</name>
</gene>
<organism evidence="2 3">
    <name type="scientific">Amnibacterium soli</name>
    <dbReference type="NCBI Taxonomy" id="1282736"/>
    <lineage>
        <taxon>Bacteria</taxon>
        <taxon>Bacillati</taxon>
        <taxon>Actinomycetota</taxon>
        <taxon>Actinomycetes</taxon>
        <taxon>Micrococcales</taxon>
        <taxon>Microbacteriaceae</taxon>
        <taxon>Amnibacterium</taxon>
    </lineage>
</organism>